<keyword evidence="1" id="KW-1133">Transmembrane helix</keyword>
<feature type="transmembrane region" description="Helical" evidence="1">
    <location>
        <begin position="20"/>
        <end position="36"/>
    </location>
</feature>
<feature type="non-terminal residue" evidence="2">
    <location>
        <position position="1"/>
    </location>
</feature>
<dbReference type="EMBL" id="BTRK01000004">
    <property type="protein sequence ID" value="GMR49289.1"/>
    <property type="molecule type" value="Genomic_DNA"/>
</dbReference>
<evidence type="ECO:0000313" key="2">
    <source>
        <dbReference type="EMBL" id="GMR49289.1"/>
    </source>
</evidence>
<feature type="transmembrane region" description="Helical" evidence="1">
    <location>
        <begin position="216"/>
        <end position="237"/>
    </location>
</feature>
<evidence type="ECO:0000256" key="1">
    <source>
        <dbReference type="SAM" id="Phobius"/>
    </source>
</evidence>
<comment type="caution">
    <text evidence="2">The sequence shown here is derived from an EMBL/GenBank/DDBJ whole genome shotgun (WGS) entry which is preliminary data.</text>
</comment>
<accession>A0AAN5I2H2</accession>
<gene>
    <name evidence="2" type="ORF">PMAYCL1PPCAC_19484</name>
</gene>
<protein>
    <submittedName>
        <fullName evidence="2">Uncharacterized protein</fullName>
    </submittedName>
</protein>
<dbReference type="PANTHER" id="PTHR22714">
    <property type="entry name" value="PROTEIN CBG02446-RELATED"/>
    <property type="match status" value="1"/>
</dbReference>
<organism evidence="2 3">
    <name type="scientific">Pristionchus mayeri</name>
    <dbReference type="NCBI Taxonomy" id="1317129"/>
    <lineage>
        <taxon>Eukaryota</taxon>
        <taxon>Metazoa</taxon>
        <taxon>Ecdysozoa</taxon>
        <taxon>Nematoda</taxon>
        <taxon>Chromadorea</taxon>
        <taxon>Rhabditida</taxon>
        <taxon>Rhabditina</taxon>
        <taxon>Diplogasteromorpha</taxon>
        <taxon>Diplogasteroidea</taxon>
        <taxon>Neodiplogasteridae</taxon>
        <taxon>Pristionchus</taxon>
    </lineage>
</organism>
<reference evidence="3" key="1">
    <citation type="submission" date="2022-10" db="EMBL/GenBank/DDBJ databases">
        <title>Genome assembly of Pristionchus species.</title>
        <authorList>
            <person name="Yoshida K."/>
            <person name="Sommer R.J."/>
        </authorList>
    </citation>
    <scope>NUCLEOTIDE SEQUENCE [LARGE SCALE GENOMIC DNA]</scope>
    <source>
        <strain evidence="3">RS5460</strain>
    </source>
</reference>
<sequence>LSASCCTMQHSRRLPRSSRVLLAFYFPAIIIFANIFQSQITSHLVSDTVKGYDVTSFSTLLDKLEREDYMALIWPSFDLDPYCKNGEFAKWNELRSTRVMLLPEKNDAYFKQLAHGPKFVGFASIGDELLRGEVLVFNHRERLLFIADKSLSQHPFSFMVSKKRKDLVEAFNRAILITSSIYPRMMARYLAPYGLYSKKIPNMEMRQLTLSNFESVWHFFAVCTAIIICVFIAELILGKCLREVFKR</sequence>
<keyword evidence="1" id="KW-0472">Membrane</keyword>
<dbReference type="InterPro" id="IPR040128">
    <property type="entry name" value="T25E4.2-like"/>
</dbReference>
<proteinExistence type="predicted"/>
<keyword evidence="1" id="KW-0812">Transmembrane</keyword>
<dbReference type="PANTHER" id="PTHR22714:SF2">
    <property type="entry name" value="IONOTROPIC GLUTAMATE RECEPTOR L-GLUTAMATE AND GLYCINE-BINDING DOMAIN-CONTAINING PROTEIN"/>
    <property type="match status" value="1"/>
</dbReference>
<name>A0AAN5I2H2_9BILA</name>
<keyword evidence="3" id="KW-1185">Reference proteome</keyword>
<dbReference type="Proteomes" id="UP001328107">
    <property type="component" value="Unassembled WGS sequence"/>
</dbReference>
<evidence type="ECO:0000313" key="3">
    <source>
        <dbReference type="Proteomes" id="UP001328107"/>
    </source>
</evidence>
<dbReference type="AlphaFoldDB" id="A0AAN5I2H2"/>